<sequence length="301" mass="32934">MDFNIIAPMAITEAELLSSNIAEDDHPVWDAATSYDLGEMVISTTSHRIYESLVAGNAGADPTSDDGSRWLDLSATNRWRAFDQRRSNVARRADQITYSVVPGRDCDAIALFGLTAGSVRIEVWDGALRIYDETFVMVDTGHVVSAYTWFFGGIVYARQKVLNGFPGYIGHRIDITIDASGAVAEVGHIVMGRNHLLGRVLNLPSIQFVSHSRKGYDEYGNELLVRRGSTRKVDLSLVVPTYQAQRTMDIVAEIDGLATAFYVTGDAPAFGLEGLGFVDDHSQPIDVAGESVFPLTLKTLK</sequence>
<gene>
    <name evidence="1" type="ORF">TRIHO_33350</name>
</gene>
<dbReference type="Proteomes" id="UP000068382">
    <property type="component" value="Unassembled WGS sequence"/>
</dbReference>
<name>A0A132BU41_9RHOB</name>
<comment type="caution">
    <text evidence="1">The sequence shown here is derived from an EMBL/GenBank/DDBJ whole genome shotgun (WGS) entry which is preliminary data.</text>
</comment>
<reference evidence="1 2" key="1">
    <citation type="submission" date="2015-12" db="EMBL/GenBank/DDBJ databases">
        <title>Genome sequence of the marine Rhodobacteraceae strain O3.65, Candidatus Tritonibacter horizontis.</title>
        <authorList>
            <person name="Poehlein A."/>
            <person name="Giebel H.A."/>
            <person name="Voget S."/>
            <person name="Brinkhoff T."/>
        </authorList>
    </citation>
    <scope>NUCLEOTIDE SEQUENCE [LARGE SCALE GENOMIC DNA]</scope>
    <source>
        <strain evidence="1 2">O3.65</strain>
    </source>
</reference>
<dbReference type="AlphaFoldDB" id="A0A132BU41"/>
<organism evidence="1 2">
    <name type="scientific">Tritonibacter horizontis</name>
    <dbReference type="NCBI Taxonomy" id="1768241"/>
    <lineage>
        <taxon>Bacteria</taxon>
        <taxon>Pseudomonadati</taxon>
        <taxon>Pseudomonadota</taxon>
        <taxon>Alphaproteobacteria</taxon>
        <taxon>Rhodobacterales</taxon>
        <taxon>Paracoccaceae</taxon>
        <taxon>Tritonibacter</taxon>
    </lineage>
</organism>
<accession>A0A132BU41</accession>
<dbReference type="EMBL" id="LPUY01000087">
    <property type="protein sequence ID" value="KUP91804.1"/>
    <property type="molecule type" value="Genomic_DNA"/>
</dbReference>
<dbReference type="RefSeq" id="WP_068246202.1">
    <property type="nucleotide sequence ID" value="NZ_LPUY01000087.1"/>
</dbReference>
<dbReference type="OrthoDB" id="7456251at2"/>
<protein>
    <submittedName>
        <fullName evidence="1">Uncharacterized protein</fullName>
    </submittedName>
</protein>
<evidence type="ECO:0000313" key="1">
    <source>
        <dbReference type="EMBL" id="KUP91804.1"/>
    </source>
</evidence>
<evidence type="ECO:0000313" key="2">
    <source>
        <dbReference type="Proteomes" id="UP000068382"/>
    </source>
</evidence>
<keyword evidence="2" id="KW-1185">Reference proteome</keyword>
<proteinExistence type="predicted"/>